<proteinExistence type="predicted"/>
<keyword evidence="2" id="KW-1185">Reference proteome</keyword>
<evidence type="ECO:0000313" key="2">
    <source>
        <dbReference type="Proteomes" id="UP000498980"/>
    </source>
</evidence>
<protein>
    <submittedName>
        <fullName evidence="1">Uncharacterized protein</fullName>
    </submittedName>
</protein>
<organism evidence="1 2">
    <name type="scientific">Streptomyces fulvorobeus</name>
    <dbReference type="NCBI Taxonomy" id="284028"/>
    <lineage>
        <taxon>Bacteria</taxon>
        <taxon>Bacillati</taxon>
        <taxon>Actinomycetota</taxon>
        <taxon>Actinomycetes</taxon>
        <taxon>Kitasatosporales</taxon>
        <taxon>Streptomycetaceae</taxon>
        <taxon>Streptomyces</taxon>
    </lineage>
</organism>
<accession>A0A7J0CFX7</accession>
<comment type="caution">
    <text evidence="1">The sequence shown here is derived from an EMBL/GenBank/DDBJ whole genome shotgun (WGS) entry which is preliminary data.</text>
</comment>
<sequence>MAEFIAGAINITRTVTVFPTPRLTPCPTAPCPSPASGPHGMRRGVPESAGLPIAPWRCPVADGMVTITMTRVGRKPVRIRHGRATVNSYPYLCEKSDPAPSS</sequence>
<name>A0A7J0CFX7_9ACTN</name>
<evidence type="ECO:0000313" key="1">
    <source>
        <dbReference type="EMBL" id="GFN00814.1"/>
    </source>
</evidence>
<gene>
    <name evidence="1" type="ORF">Sfulv_56240</name>
</gene>
<dbReference type="EMBL" id="BLWC01000001">
    <property type="protein sequence ID" value="GFN00814.1"/>
    <property type="molecule type" value="Genomic_DNA"/>
</dbReference>
<dbReference type="AlphaFoldDB" id="A0A7J0CFX7"/>
<dbReference type="Proteomes" id="UP000498980">
    <property type="component" value="Unassembled WGS sequence"/>
</dbReference>
<reference evidence="1 2" key="1">
    <citation type="submission" date="2020-05" db="EMBL/GenBank/DDBJ databases">
        <title>Whole genome shotgun sequence of Streptomyces fulvorobeus NBRC 15897.</title>
        <authorList>
            <person name="Komaki H."/>
            <person name="Tamura T."/>
        </authorList>
    </citation>
    <scope>NUCLEOTIDE SEQUENCE [LARGE SCALE GENOMIC DNA]</scope>
    <source>
        <strain evidence="1 2">NBRC 15897</strain>
    </source>
</reference>